<evidence type="ECO:0000259" key="1">
    <source>
        <dbReference type="PROSITE" id="PS51704"/>
    </source>
</evidence>
<dbReference type="SUPFAM" id="SSF51695">
    <property type="entry name" value="PLC-like phosphodiesterases"/>
    <property type="match status" value="1"/>
</dbReference>
<dbReference type="Proteomes" id="UP000626982">
    <property type="component" value="Unassembled WGS sequence"/>
</dbReference>
<sequence>MTRYLDGLPPRVLAHRGLAVDAPENTMLAFVHAMDAGASYLETDVHATADGVAVLAHDPSLDRVAGHDLTIEAMLWQDLAAVDLGRGEQVPGLREALLALPDARWNIDLKSDAAVVPAVRAVVEAKAADRVLLTSFSERRRRQAQALLPTAATSASQAIVAKALVALRLGMRGALERILEPVVALQVPRRAGRVEIVTERSVAALHAAGVEVHVWTVNETDEMRELLDLGVDGIVTDRCDLAVRVVAER</sequence>
<comment type="caution">
    <text evidence="2">The sequence shown here is derived from an EMBL/GenBank/DDBJ whole genome shotgun (WGS) entry which is preliminary data.</text>
</comment>
<dbReference type="InterPro" id="IPR017946">
    <property type="entry name" value="PLC-like_Pdiesterase_TIM-brl"/>
</dbReference>
<dbReference type="Gene3D" id="3.20.20.190">
    <property type="entry name" value="Phosphatidylinositol (PI) phosphodiesterase"/>
    <property type="match status" value="1"/>
</dbReference>
<accession>A0ABQ2KME4</accession>
<keyword evidence="3" id="KW-1185">Reference proteome</keyword>
<gene>
    <name evidence="2" type="primary">glpQ2</name>
    <name evidence="2" type="ORF">GCM10010968_15780</name>
</gene>
<evidence type="ECO:0000313" key="2">
    <source>
        <dbReference type="EMBL" id="GGN84217.1"/>
    </source>
</evidence>
<protein>
    <submittedName>
        <fullName evidence="2">Glycerophosphoryl diester phosphodiesterase</fullName>
    </submittedName>
</protein>
<feature type="domain" description="GP-PDE" evidence="1">
    <location>
        <begin position="10"/>
        <end position="246"/>
    </location>
</feature>
<reference evidence="3" key="1">
    <citation type="journal article" date="2019" name="Int. J. Syst. Evol. Microbiol.">
        <title>The Global Catalogue of Microorganisms (GCM) 10K type strain sequencing project: providing services to taxonomists for standard genome sequencing and annotation.</title>
        <authorList>
            <consortium name="The Broad Institute Genomics Platform"/>
            <consortium name="The Broad Institute Genome Sequencing Center for Infectious Disease"/>
            <person name="Wu L."/>
            <person name="Ma J."/>
        </authorList>
    </citation>
    <scope>NUCLEOTIDE SEQUENCE [LARGE SCALE GENOMIC DNA]</scope>
    <source>
        <strain evidence="3">CGMCC 1.6960</strain>
    </source>
</reference>
<evidence type="ECO:0000313" key="3">
    <source>
        <dbReference type="Proteomes" id="UP000626982"/>
    </source>
</evidence>
<name>A0ABQ2KME4_9MICO</name>
<proteinExistence type="predicted"/>
<dbReference type="InterPro" id="IPR030395">
    <property type="entry name" value="GP_PDE_dom"/>
</dbReference>
<dbReference type="Pfam" id="PF03009">
    <property type="entry name" value="GDPD"/>
    <property type="match status" value="1"/>
</dbReference>
<dbReference type="PROSITE" id="PS51704">
    <property type="entry name" value="GP_PDE"/>
    <property type="match status" value="1"/>
</dbReference>
<dbReference type="PANTHER" id="PTHR43805:SF1">
    <property type="entry name" value="GP-PDE DOMAIN-CONTAINING PROTEIN"/>
    <property type="match status" value="1"/>
</dbReference>
<organism evidence="2 3">
    <name type="scientific">Agrococcus terreus</name>
    <dbReference type="NCBI Taxonomy" id="574649"/>
    <lineage>
        <taxon>Bacteria</taxon>
        <taxon>Bacillati</taxon>
        <taxon>Actinomycetota</taxon>
        <taxon>Actinomycetes</taxon>
        <taxon>Micrococcales</taxon>
        <taxon>Microbacteriaceae</taxon>
        <taxon>Agrococcus</taxon>
    </lineage>
</organism>
<dbReference type="EMBL" id="BMLM01000001">
    <property type="protein sequence ID" value="GGN84217.1"/>
    <property type="molecule type" value="Genomic_DNA"/>
</dbReference>
<dbReference type="PANTHER" id="PTHR43805">
    <property type="entry name" value="GLYCEROPHOSPHORYL DIESTER PHOSPHODIESTERASE"/>
    <property type="match status" value="1"/>
</dbReference>
<dbReference type="RefSeq" id="WP_229679548.1">
    <property type="nucleotide sequence ID" value="NZ_BAABBD010000002.1"/>
</dbReference>